<organism evidence="1">
    <name type="scientific">Dulem virus 36</name>
    <dbReference type="NCBI Taxonomy" id="3145754"/>
    <lineage>
        <taxon>Viruses</taxon>
        <taxon>Duplodnaviria</taxon>
        <taxon>Heunggongvirae</taxon>
        <taxon>Uroviricota</taxon>
        <taxon>Caudoviricetes</taxon>
    </lineage>
</organism>
<sequence>MKSKTIFSLKTAEQVRESQTGDMLMQIRDMYIDLYKDIQKQLKKNKGVISNTQLLLLRRQILQSIEDIDEQLSSDIEDAMITTSRAVVEDTIEFLRKIGFEDKEVANAFYYVPDSIVRQIASGNVYQNGWTLSKAIWGHTKDFNSKLSTIISRGTAQGKSAYDIAKDLEKYVNPSQAKESRKIPFVDLKTGRKKTFYFGNVDYNAQRLARTMISHAYQQSFRMVNDKDPFVTEYVWHSSMQHGRTCKLCMERNGQHFKKEELPEDHPNGMCTYEAYIPYTMVEIGRMIGEWYNSPSGTFPELDEYVNTF</sequence>
<protein>
    <submittedName>
        <fullName evidence="1">Minor capsid protein</fullName>
    </submittedName>
</protein>
<name>A0AAU8B0F8_9CAUD</name>
<reference evidence="1" key="1">
    <citation type="submission" date="2024-03" db="EMBL/GenBank/DDBJ databases">
        <title>Diverse circular DNA viruses in blood, oral, and fecal samples of captive lemurs.</title>
        <authorList>
            <person name="Paietta E.N."/>
            <person name="Kraberger S."/>
            <person name="Lund M.C."/>
            <person name="Custer J.M."/>
            <person name="Vargas K.M."/>
            <person name="Ehmke E.E."/>
            <person name="Yoder A.D."/>
            <person name="Varsani A."/>
        </authorList>
    </citation>
    <scope>NUCLEOTIDE SEQUENCE</scope>
    <source>
        <strain evidence="1">Duke_24FS_3</strain>
    </source>
</reference>
<evidence type="ECO:0000313" key="1">
    <source>
        <dbReference type="EMBL" id="XCD05064.1"/>
    </source>
</evidence>
<dbReference type="EMBL" id="PP511521">
    <property type="protein sequence ID" value="XCD05064.1"/>
    <property type="molecule type" value="Genomic_DNA"/>
</dbReference>
<accession>A0AAU8B0F8</accession>
<proteinExistence type="predicted"/>